<dbReference type="RefSeq" id="WP_311663337.1">
    <property type="nucleotide sequence ID" value="NZ_JAVREO010000001.1"/>
</dbReference>
<reference evidence="2" key="1">
    <citation type="submission" date="2023-07" db="EMBL/GenBank/DDBJ databases">
        <title>30 novel species of actinomycetes from the DSMZ collection.</title>
        <authorList>
            <person name="Nouioui I."/>
        </authorList>
    </citation>
    <scope>NUCLEOTIDE SEQUENCE [LARGE SCALE GENOMIC DNA]</scope>
    <source>
        <strain evidence="2">DSM 44915</strain>
    </source>
</reference>
<gene>
    <name evidence="1" type="ORF">RM844_00425</name>
</gene>
<proteinExistence type="predicted"/>
<organism evidence="1 2">
    <name type="scientific">Streptomyces chisholmiae</name>
    <dbReference type="NCBI Taxonomy" id="3075540"/>
    <lineage>
        <taxon>Bacteria</taxon>
        <taxon>Bacillati</taxon>
        <taxon>Actinomycetota</taxon>
        <taxon>Actinomycetes</taxon>
        <taxon>Kitasatosporales</taxon>
        <taxon>Streptomycetaceae</taxon>
        <taxon>Streptomyces</taxon>
    </lineage>
</organism>
<comment type="caution">
    <text evidence="1">The sequence shown here is derived from an EMBL/GenBank/DDBJ whole genome shotgun (WGS) entry which is preliminary data.</text>
</comment>
<evidence type="ECO:0000313" key="2">
    <source>
        <dbReference type="Proteomes" id="UP001183410"/>
    </source>
</evidence>
<evidence type="ECO:0000313" key="1">
    <source>
        <dbReference type="EMBL" id="MDT0264748.1"/>
    </source>
</evidence>
<dbReference type="PANTHER" id="PTHR32011">
    <property type="entry name" value="OS08G0472400 PROTEIN"/>
    <property type="match status" value="1"/>
</dbReference>
<dbReference type="EMBL" id="JAVREO010000001">
    <property type="protein sequence ID" value="MDT0264748.1"/>
    <property type="molecule type" value="Genomic_DNA"/>
</dbReference>
<dbReference type="PANTHER" id="PTHR32011:SF2">
    <property type="entry name" value="OS08G0472400 PROTEIN"/>
    <property type="match status" value="1"/>
</dbReference>
<evidence type="ECO:0008006" key="3">
    <source>
        <dbReference type="Google" id="ProtNLM"/>
    </source>
</evidence>
<keyword evidence="2" id="KW-1185">Reference proteome</keyword>
<sequence>MVNTPGRRLGAQAARRLAALGRAERGPGLTEPELDVLQERFGIVFAADHRAFLAAGLPTGPRWPDWRNGELGALRAWLARPVEDVLFAVAEAGYWHPGWRRRPPARDAALAEARARLATVPRLIPVRGHRYLPDGRAAAAGHPVLSVHGADVVPYGDDLLDYVEREFGAPTRPPAGAPATAAFWSDYLAWSNRPGG</sequence>
<protein>
    <recommendedName>
        <fullName evidence="3">SMI1/KNR4 family protein</fullName>
    </recommendedName>
</protein>
<dbReference type="Proteomes" id="UP001183410">
    <property type="component" value="Unassembled WGS sequence"/>
</dbReference>
<name>A0ABU2JJ52_9ACTN</name>
<accession>A0ABU2JJ52</accession>